<dbReference type="EMBL" id="JACIFY010000005">
    <property type="protein sequence ID" value="MBB4235234.1"/>
    <property type="molecule type" value="Genomic_DNA"/>
</dbReference>
<organism evidence="13 14">
    <name type="scientific">Rhizobium esperanzae</name>
    <dbReference type="NCBI Taxonomy" id="1967781"/>
    <lineage>
        <taxon>Bacteria</taxon>
        <taxon>Pseudomonadati</taxon>
        <taxon>Pseudomonadota</taxon>
        <taxon>Alphaproteobacteria</taxon>
        <taxon>Hyphomicrobiales</taxon>
        <taxon>Rhizobiaceae</taxon>
        <taxon>Rhizobium/Agrobacterium group</taxon>
        <taxon>Rhizobium</taxon>
    </lineage>
</organism>
<evidence type="ECO:0000256" key="8">
    <source>
        <dbReference type="ARBA" id="ARBA00042704"/>
    </source>
</evidence>
<evidence type="ECO:0000313" key="13">
    <source>
        <dbReference type="EMBL" id="MBB4235234.1"/>
    </source>
</evidence>
<evidence type="ECO:0000256" key="11">
    <source>
        <dbReference type="ARBA" id="ARBA00047972"/>
    </source>
</evidence>
<sequence>MSDQMPNAQPQFLTVGEGEAARDIAIIVRPAQAGSDTPALVWLSGYRSDMSGTKAVELDGLAAELGLACIRLDYSGHGLSGGSFRDGTISRWLEESLAVIRHVAPDRVILVGSSMGGWIALRLAQELARQGGPKLERPKLAGMVLIAPAPDFTSELIEPNLKARERKSLAERGYFEERSQYSPEPNIYTRALIEDGRENRVLDGIIETGCPVHILQGMKDADVPYAHAMKLVEHLPADDVVLTFVRDGDHRLSRPGDIALLLGAVKGIIRSVADMKMPA</sequence>
<dbReference type="Pfam" id="PF12697">
    <property type="entry name" value="Abhydrolase_6"/>
    <property type="match status" value="1"/>
</dbReference>
<dbReference type="SUPFAM" id="SSF53474">
    <property type="entry name" value="alpha/beta-Hydrolases"/>
    <property type="match status" value="1"/>
</dbReference>
<evidence type="ECO:0000256" key="1">
    <source>
        <dbReference type="ARBA" id="ARBA00012423"/>
    </source>
</evidence>
<dbReference type="Gene3D" id="3.40.50.1820">
    <property type="entry name" value="alpha/beta hydrolase"/>
    <property type="match status" value="1"/>
</dbReference>
<comment type="catalytic activity">
    <reaction evidence="10">
        <text>S-hexadecanoyl-L-cysteinyl-[protein] + H2O = L-cysteinyl-[protein] + hexadecanoate + H(+)</text>
        <dbReference type="Rhea" id="RHEA:19233"/>
        <dbReference type="Rhea" id="RHEA-COMP:10131"/>
        <dbReference type="Rhea" id="RHEA-COMP:11032"/>
        <dbReference type="ChEBI" id="CHEBI:7896"/>
        <dbReference type="ChEBI" id="CHEBI:15377"/>
        <dbReference type="ChEBI" id="CHEBI:15378"/>
        <dbReference type="ChEBI" id="CHEBI:29950"/>
        <dbReference type="ChEBI" id="CHEBI:74151"/>
        <dbReference type="EC" id="3.1.2.22"/>
    </reaction>
    <physiologicalReaction direction="left-to-right" evidence="10">
        <dbReference type="Rhea" id="RHEA:19234"/>
    </physiologicalReaction>
</comment>
<dbReference type="PANTHER" id="PTHR16138:SF7">
    <property type="entry name" value="PALMITOYL-PROTEIN THIOESTERASE ABHD10, MITOCHONDRIAL"/>
    <property type="match status" value="1"/>
</dbReference>
<name>A0A7W6R1P2_9HYPH</name>
<evidence type="ECO:0000256" key="3">
    <source>
        <dbReference type="ARBA" id="ARBA00022946"/>
    </source>
</evidence>
<evidence type="ECO:0000313" key="14">
    <source>
        <dbReference type="Proteomes" id="UP000540909"/>
    </source>
</evidence>
<keyword evidence="2" id="KW-0378">Hydrolase</keyword>
<evidence type="ECO:0000256" key="7">
    <source>
        <dbReference type="ARBA" id="ARBA00042645"/>
    </source>
</evidence>
<proteinExistence type="predicted"/>
<dbReference type="InterPro" id="IPR029058">
    <property type="entry name" value="AB_hydrolase_fold"/>
</dbReference>
<evidence type="ECO:0000256" key="10">
    <source>
        <dbReference type="ARBA" id="ARBA00047409"/>
    </source>
</evidence>
<reference evidence="13 14" key="1">
    <citation type="submission" date="2020-08" db="EMBL/GenBank/DDBJ databases">
        <title>Genomic Encyclopedia of Type Strains, Phase IV (KMG-V): Genome sequencing to study the core and pangenomes of soil and plant-associated prokaryotes.</title>
        <authorList>
            <person name="Whitman W."/>
        </authorList>
    </citation>
    <scope>NUCLEOTIDE SEQUENCE [LARGE SCALE GENOMIC DNA]</scope>
    <source>
        <strain evidence="13 14">SEMIA 4089</strain>
    </source>
</reference>
<comment type="function">
    <text evidence="9">Acts as an acyl-protein thioesterase that hydrolyzes fatty acids from acylated residues in proteins. Regulates the mitochondrial S-depalmitoylation of the nucleophilic active site residue of peroxiredoxin-5/PRDX5, a key antioxidant protein, therefore modulating mitochondrial antioxidant ability. Also catalyzes the deglucuronidation of mycophenolic acid acyl-glucuronide, an active metabolite of the immunosuppressant drug mycophenolate.</text>
</comment>
<keyword evidence="3" id="KW-0809">Transit peptide</keyword>
<dbReference type="EC" id="3.1.1.93" evidence="4"/>
<protein>
    <recommendedName>
        <fullName evidence="5">Palmitoyl-protein thioesterase ABHD10, mitochondrial</fullName>
        <ecNumber evidence="4">3.1.1.93</ecNumber>
        <ecNumber evidence="1">3.1.2.22</ecNumber>
    </recommendedName>
    <alternativeName>
        <fullName evidence="7">Acyl-protein thioesterase ABHD10</fullName>
    </alternativeName>
    <alternativeName>
        <fullName evidence="8">Alpha/beta hydrolase domain-containing protein 10</fullName>
    </alternativeName>
    <alternativeName>
        <fullName evidence="6">Mycophenolic acid acyl-glucuronide esterase, mitochondrial</fullName>
    </alternativeName>
</protein>
<dbReference type="PANTHER" id="PTHR16138">
    <property type="entry name" value="MYCOPHENOLIC ACID ACYL-GLUCURONIDE ESTERASE, MITOCHONDRIAL"/>
    <property type="match status" value="1"/>
</dbReference>
<dbReference type="EC" id="3.1.2.22" evidence="1"/>
<feature type="domain" description="AB hydrolase-1" evidence="12">
    <location>
        <begin position="55"/>
        <end position="255"/>
    </location>
</feature>
<dbReference type="AlphaFoldDB" id="A0A7W6R1P2"/>
<dbReference type="InterPro" id="IPR000073">
    <property type="entry name" value="AB_hydrolase_1"/>
</dbReference>
<evidence type="ECO:0000256" key="5">
    <source>
        <dbReference type="ARBA" id="ARBA00039314"/>
    </source>
</evidence>
<dbReference type="InterPro" id="IPR052382">
    <property type="entry name" value="ABHD10_acyl-thioesterase"/>
</dbReference>
<comment type="caution">
    <text evidence="13">The sequence shown here is derived from an EMBL/GenBank/DDBJ whole genome shotgun (WGS) entry which is preliminary data.</text>
</comment>
<dbReference type="RefSeq" id="WP_184468814.1">
    <property type="nucleotide sequence ID" value="NZ_JACIFY010000005.1"/>
</dbReference>
<dbReference type="GO" id="GO:0008474">
    <property type="term" value="F:palmitoyl-(protein) hydrolase activity"/>
    <property type="evidence" value="ECO:0007669"/>
    <property type="project" value="UniProtKB-EC"/>
</dbReference>
<dbReference type="Proteomes" id="UP000540909">
    <property type="component" value="Unassembled WGS sequence"/>
</dbReference>
<evidence type="ECO:0000256" key="9">
    <source>
        <dbReference type="ARBA" id="ARBA00046047"/>
    </source>
</evidence>
<dbReference type="GO" id="GO:0102390">
    <property type="term" value="F:mycophenolic acid acyl-glucuronide esterase activity"/>
    <property type="evidence" value="ECO:0007669"/>
    <property type="project" value="UniProtKB-EC"/>
</dbReference>
<comment type="catalytic activity">
    <reaction evidence="11">
        <text>mycophenolic acid O-acyl-beta-D-glucuronide + H2O = mycophenolate + D-glucuronate + H(+)</text>
        <dbReference type="Rhea" id="RHEA:34179"/>
        <dbReference type="ChEBI" id="CHEBI:15377"/>
        <dbReference type="ChEBI" id="CHEBI:15378"/>
        <dbReference type="ChEBI" id="CHEBI:58720"/>
        <dbReference type="ChEBI" id="CHEBI:62932"/>
        <dbReference type="ChEBI" id="CHEBI:66982"/>
        <dbReference type="EC" id="3.1.1.93"/>
    </reaction>
    <physiologicalReaction direction="left-to-right" evidence="11">
        <dbReference type="Rhea" id="RHEA:34180"/>
    </physiologicalReaction>
</comment>
<evidence type="ECO:0000259" key="12">
    <source>
        <dbReference type="Pfam" id="PF12697"/>
    </source>
</evidence>
<evidence type="ECO:0000256" key="4">
    <source>
        <dbReference type="ARBA" id="ARBA00039132"/>
    </source>
</evidence>
<evidence type="ECO:0000256" key="6">
    <source>
        <dbReference type="ARBA" id="ARBA00041520"/>
    </source>
</evidence>
<accession>A0A7W6R1P2</accession>
<gene>
    <name evidence="13" type="ORF">GGD57_001796</name>
</gene>
<evidence type="ECO:0000256" key="2">
    <source>
        <dbReference type="ARBA" id="ARBA00022801"/>
    </source>
</evidence>